<proteinExistence type="inferred from homology"/>
<dbReference type="InterPro" id="IPR036165">
    <property type="entry name" value="YefM-like_sf"/>
</dbReference>
<dbReference type="EMBL" id="QJKF01000004">
    <property type="protein sequence ID" value="PXX65509.1"/>
    <property type="molecule type" value="Genomic_DNA"/>
</dbReference>
<evidence type="ECO:0000313" key="4">
    <source>
        <dbReference type="Proteomes" id="UP000247569"/>
    </source>
</evidence>
<dbReference type="SUPFAM" id="SSF143120">
    <property type="entry name" value="YefM-like"/>
    <property type="match status" value="1"/>
</dbReference>
<dbReference type="AlphaFoldDB" id="A0A318K365"/>
<comment type="function">
    <text evidence="2">Antitoxin component of a type II toxin-antitoxin (TA) system.</text>
</comment>
<name>A0A318K365_9NOCA</name>
<reference evidence="3 4" key="1">
    <citation type="submission" date="2018-05" db="EMBL/GenBank/DDBJ databases">
        <title>Genomic Encyclopedia of Type Strains, Phase IV (KMG-IV): sequencing the most valuable type-strain genomes for metagenomic binning, comparative biology and taxonomic classification.</title>
        <authorList>
            <person name="Goeker M."/>
        </authorList>
    </citation>
    <scope>NUCLEOTIDE SEQUENCE [LARGE SCALE GENOMIC DNA]</scope>
    <source>
        <strain evidence="3 4">DSM 44704</strain>
    </source>
</reference>
<organism evidence="3 4">
    <name type="scientific">Nocardia tenerifensis</name>
    <dbReference type="NCBI Taxonomy" id="228006"/>
    <lineage>
        <taxon>Bacteria</taxon>
        <taxon>Bacillati</taxon>
        <taxon>Actinomycetota</taxon>
        <taxon>Actinomycetes</taxon>
        <taxon>Mycobacteriales</taxon>
        <taxon>Nocardiaceae</taxon>
        <taxon>Nocardia</taxon>
    </lineage>
</organism>
<dbReference type="NCBIfam" id="TIGR01552">
    <property type="entry name" value="phd_fam"/>
    <property type="match status" value="1"/>
</dbReference>
<dbReference type="InterPro" id="IPR006442">
    <property type="entry name" value="Antitoxin_Phd/YefM"/>
</dbReference>
<comment type="similarity">
    <text evidence="1 2">Belongs to the phD/YefM antitoxin family.</text>
</comment>
<keyword evidence="4" id="KW-1185">Reference proteome</keyword>
<evidence type="ECO:0000256" key="1">
    <source>
        <dbReference type="ARBA" id="ARBA00009981"/>
    </source>
</evidence>
<evidence type="ECO:0000313" key="3">
    <source>
        <dbReference type="EMBL" id="PXX65509.1"/>
    </source>
</evidence>
<evidence type="ECO:0000256" key="2">
    <source>
        <dbReference type="RuleBase" id="RU362080"/>
    </source>
</evidence>
<gene>
    <name evidence="3" type="ORF">DFR70_104573</name>
</gene>
<comment type="caution">
    <text evidence="3">The sequence shown here is derived from an EMBL/GenBank/DDBJ whole genome shotgun (WGS) entry which is preliminary data.</text>
</comment>
<sequence length="105" mass="11246">MRSMPNTNTRNLHELSADLAAVVREVVATGEDAVLTDDGVEVAVVMSMADYDRLHLYAELADATRPGYAGATEFRAMSISQMLDVLGVHTTVDRGLRAELGTHGG</sequence>
<dbReference type="Proteomes" id="UP000247569">
    <property type="component" value="Unassembled WGS sequence"/>
</dbReference>
<accession>A0A318K365</accession>
<dbReference type="Gene3D" id="3.40.1620.10">
    <property type="entry name" value="YefM-like domain"/>
    <property type="match status" value="1"/>
</dbReference>
<protein>
    <recommendedName>
        <fullName evidence="2">Antitoxin</fullName>
    </recommendedName>
</protein>
<dbReference type="Pfam" id="PF02604">
    <property type="entry name" value="PhdYeFM_antitox"/>
    <property type="match status" value="1"/>
</dbReference>